<feature type="signal peptide" evidence="2">
    <location>
        <begin position="1"/>
        <end position="20"/>
    </location>
</feature>
<sequence>MKYLINLAFVLVFNPVTIFAHEPQLPLDFEQHTLEKVSQHIYIVHGTQTLPSPETRGFMNNPSAILTHGGIIIVDPGSSAEIGRQLLAKLRHITDKPVIAVFNTHIHGDHWLGNQGIRETYPRVPIYAHARMLERVEAGEGKTWIQLFMGMTNGAVEGTRVTGPNIGLSGGEVLKLDGITLRIHHTGHAHTDHDLMIEVVDDKGLFFGDIVSSRRVPNSDVPQDASFKGSIATIKTMLDHDIAVYIPGHGRSGGREIPESSLRFLETLYASVTHHFNRGLQSYEMKDKVIDDLSDYQDWNNFNEIGRVINFVFQEVEQDNF</sequence>
<dbReference type="CDD" id="cd16282">
    <property type="entry name" value="metallo-hydrolase-like_MBL-fold"/>
    <property type="match status" value="1"/>
</dbReference>
<dbReference type="Proteomes" id="UP000294914">
    <property type="component" value="Unassembled WGS sequence"/>
</dbReference>
<protein>
    <submittedName>
        <fullName evidence="4">Glyoxylase-like metal-dependent hydrolase (Beta-lactamase superfamily II)</fullName>
    </submittedName>
</protein>
<feature type="chain" id="PRO_5020301471" evidence="2">
    <location>
        <begin position="21"/>
        <end position="321"/>
    </location>
</feature>
<keyword evidence="5" id="KW-1185">Reference proteome</keyword>
<dbReference type="GO" id="GO:0016787">
    <property type="term" value="F:hydrolase activity"/>
    <property type="evidence" value="ECO:0007669"/>
    <property type="project" value="UniProtKB-KW"/>
</dbReference>
<dbReference type="PANTHER" id="PTHR42951">
    <property type="entry name" value="METALLO-BETA-LACTAMASE DOMAIN-CONTAINING"/>
    <property type="match status" value="1"/>
</dbReference>
<evidence type="ECO:0000259" key="3">
    <source>
        <dbReference type="SMART" id="SM00849"/>
    </source>
</evidence>
<dbReference type="SMART" id="SM00849">
    <property type="entry name" value="Lactamase_B"/>
    <property type="match status" value="1"/>
</dbReference>
<dbReference type="Pfam" id="PF00753">
    <property type="entry name" value="Lactamase_B"/>
    <property type="match status" value="1"/>
</dbReference>
<dbReference type="GO" id="GO:0017001">
    <property type="term" value="P:antibiotic catabolic process"/>
    <property type="evidence" value="ECO:0007669"/>
    <property type="project" value="UniProtKB-ARBA"/>
</dbReference>
<evidence type="ECO:0000313" key="5">
    <source>
        <dbReference type="Proteomes" id="UP000294914"/>
    </source>
</evidence>
<dbReference type="InterPro" id="IPR001279">
    <property type="entry name" value="Metallo-B-lactamas"/>
</dbReference>
<organism evidence="4 5">
    <name type="scientific">Thiohalophilus thiocyanatoxydans</name>
    <dbReference type="NCBI Taxonomy" id="381308"/>
    <lineage>
        <taxon>Bacteria</taxon>
        <taxon>Pseudomonadati</taxon>
        <taxon>Pseudomonadota</taxon>
        <taxon>Gammaproteobacteria</taxon>
        <taxon>Thiohalomonadales</taxon>
        <taxon>Thiohalophilaceae</taxon>
        <taxon>Thiohalophilus</taxon>
    </lineage>
</organism>
<name>A0A4R8IPR7_9GAMM</name>
<keyword evidence="2" id="KW-0732">Signal</keyword>
<dbReference type="EMBL" id="SOQX01000009">
    <property type="protein sequence ID" value="TDX98181.1"/>
    <property type="molecule type" value="Genomic_DNA"/>
</dbReference>
<evidence type="ECO:0000256" key="1">
    <source>
        <dbReference type="ARBA" id="ARBA00005250"/>
    </source>
</evidence>
<evidence type="ECO:0000313" key="4">
    <source>
        <dbReference type="EMBL" id="TDX98181.1"/>
    </source>
</evidence>
<dbReference type="PANTHER" id="PTHR42951:SF4">
    <property type="entry name" value="ACYL-COENZYME A THIOESTERASE MBLAC2"/>
    <property type="match status" value="1"/>
</dbReference>
<reference evidence="4 5" key="1">
    <citation type="submission" date="2019-03" db="EMBL/GenBank/DDBJ databases">
        <title>Genomic Encyclopedia of Type Strains, Phase IV (KMG-IV): sequencing the most valuable type-strain genomes for metagenomic binning, comparative biology and taxonomic classification.</title>
        <authorList>
            <person name="Goeker M."/>
        </authorList>
    </citation>
    <scope>NUCLEOTIDE SEQUENCE [LARGE SCALE GENOMIC DNA]</scope>
    <source>
        <strain evidence="4 5">DSM 16326</strain>
    </source>
</reference>
<keyword evidence="4" id="KW-0378">Hydrolase</keyword>
<comment type="similarity">
    <text evidence="1">Belongs to the metallo-beta-lactamase superfamily. Class-B beta-lactamase family.</text>
</comment>
<dbReference type="AlphaFoldDB" id="A0A4R8IPR7"/>
<proteinExistence type="inferred from homology"/>
<comment type="caution">
    <text evidence="4">The sequence shown here is derived from an EMBL/GenBank/DDBJ whole genome shotgun (WGS) entry which is preliminary data.</text>
</comment>
<dbReference type="RefSeq" id="WP_134085212.1">
    <property type="nucleotide sequence ID" value="NZ_SOQX01000009.1"/>
</dbReference>
<accession>A0A4R8IPR7</accession>
<dbReference type="InterPro" id="IPR036866">
    <property type="entry name" value="RibonucZ/Hydroxyglut_hydro"/>
</dbReference>
<dbReference type="SUPFAM" id="SSF56281">
    <property type="entry name" value="Metallo-hydrolase/oxidoreductase"/>
    <property type="match status" value="1"/>
</dbReference>
<dbReference type="Gene3D" id="3.60.15.10">
    <property type="entry name" value="Ribonuclease Z/Hydroxyacylglutathione hydrolase-like"/>
    <property type="match status" value="1"/>
</dbReference>
<dbReference type="OrthoDB" id="9769598at2"/>
<evidence type="ECO:0000256" key="2">
    <source>
        <dbReference type="SAM" id="SignalP"/>
    </source>
</evidence>
<feature type="domain" description="Metallo-beta-lactamase" evidence="3">
    <location>
        <begin position="59"/>
        <end position="249"/>
    </location>
</feature>
<dbReference type="InterPro" id="IPR050855">
    <property type="entry name" value="NDM-1-like"/>
</dbReference>
<gene>
    <name evidence="4" type="ORF">EDC23_2665</name>
</gene>